<dbReference type="InterPro" id="IPR040268">
    <property type="entry name" value="ARMH2"/>
</dbReference>
<protein>
    <submittedName>
        <fullName evidence="1">Armadillo-like helical domain-containing 2 isoform X2</fullName>
    </submittedName>
</protein>
<name>A0A7D9H7C2_PARCT</name>
<dbReference type="Proteomes" id="UP001152795">
    <property type="component" value="Unassembled WGS sequence"/>
</dbReference>
<dbReference type="EMBL" id="CACRXK020000041">
    <property type="protein sequence ID" value="CAB3977296.1"/>
    <property type="molecule type" value="Genomic_DNA"/>
</dbReference>
<gene>
    <name evidence="1" type="ORF">PACLA_8A011435</name>
</gene>
<dbReference type="InterPro" id="IPR011989">
    <property type="entry name" value="ARM-like"/>
</dbReference>
<organism evidence="1 2">
    <name type="scientific">Paramuricea clavata</name>
    <name type="common">Red gorgonian</name>
    <name type="synonym">Violescent sea-whip</name>
    <dbReference type="NCBI Taxonomy" id="317549"/>
    <lineage>
        <taxon>Eukaryota</taxon>
        <taxon>Metazoa</taxon>
        <taxon>Cnidaria</taxon>
        <taxon>Anthozoa</taxon>
        <taxon>Octocorallia</taxon>
        <taxon>Malacalcyonacea</taxon>
        <taxon>Plexauridae</taxon>
        <taxon>Paramuricea</taxon>
    </lineage>
</organism>
<evidence type="ECO:0000313" key="1">
    <source>
        <dbReference type="EMBL" id="CAB3977296.1"/>
    </source>
</evidence>
<proteinExistence type="predicted"/>
<keyword evidence="2" id="KW-1185">Reference proteome</keyword>
<dbReference type="SUPFAM" id="SSF48371">
    <property type="entry name" value="ARM repeat"/>
    <property type="match status" value="1"/>
</dbReference>
<reference evidence="1" key="1">
    <citation type="submission" date="2020-04" db="EMBL/GenBank/DDBJ databases">
        <authorList>
            <person name="Alioto T."/>
            <person name="Alioto T."/>
            <person name="Gomez Garrido J."/>
        </authorList>
    </citation>
    <scope>NUCLEOTIDE SEQUENCE</scope>
    <source>
        <strain evidence="1">A484AB</strain>
    </source>
</reference>
<dbReference type="InterPro" id="IPR016024">
    <property type="entry name" value="ARM-type_fold"/>
</dbReference>
<dbReference type="Pfam" id="PF17822">
    <property type="entry name" value="ARMH2"/>
    <property type="match status" value="1"/>
</dbReference>
<sequence>MVAIPGFLSSILGFLSSVFGIFQRRQQQSASEQHLDDVGAIMDDNYYKRDIVIAGKKLSLSPYPREQINAVRDIGHIAWLGGPAVAKFASSHLMEFCRILLDDDEPVELKKQTLYSIIEVCVGTKENQEKARWNGLLETLYTLLDCRVFALRRGATACLAVLVDGNYTNHVAVLDMKNMKEKLLKILQDDWRAWKRNEAARLIVMLGLNRVDENGTTSSGKV</sequence>
<accession>A0A7D9H7C2</accession>
<dbReference type="AlphaFoldDB" id="A0A7D9H7C2"/>
<comment type="caution">
    <text evidence="1">The sequence shown here is derived from an EMBL/GenBank/DDBJ whole genome shotgun (WGS) entry which is preliminary data.</text>
</comment>
<evidence type="ECO:0000313" key="2">
    <source>
        <dbReference type="Proteomes" id="UP001152795"/>
    </source>
</evidence>
<dbReference type="Gene3D" id="1.25.10.10">
    <property type="entry name" value="Leucine-rich Repeat Variant"/>
    <property type="match status" value="1"/>
</dbReference>
<dbReference type="PANTHER" id="PTHR37679">
    <property type="entry name" value="ARMADILLO-LIKE HELICAL DOMAIN-CONTAINING PROTEIN 2"/>
    <property type="match status" value="1"/>
</dbReference>
<dbReference type="PANTHER" id="PTHR37679:SF1">
    <property type="entry name" value="ARMADILLO-LIKE HELICAL DOMAIN-CONTAINING PROTEIN 2"/>
    <property type="match status" value="1"/>
</dbReference>
<dbReference type="OrthoDB" id="1158011at2759"/>